<dbReference type="GO" id="GO:0005829">
    <property type="term" value="C:cytosol"/>
    <property type="evidence" value="ECO:0007669"/>
    <property type="project" value="TreeGrafter"/>
</dbReference>
<dbReference type="InterPro" id="IPR036397">
    <property type="entry name" value="RNaseH_sf"/>
</dbReference>
<name>A0A1H9HSL0_9PROT</name>
<dbReference type="Gene3D" id="3.30.420.10">
    <property type="entry name" value="Ribonuclease H-like superfamily/Ribonuclease H"/>
    <property type="match status" value="1"/>
</dbReference>
<dbReference type="NCBIfam" id="NF033563">
    <property type="entry name" value="transpos_IS30"/>
    <property type="match status" value="1"/>
</dbReference>
<dbReference type="Pfam" id="PF00665">
    <property type="entry name" value="rve"/>
    <property type="match status" value="1"/>
</dbReference>
<feature type="domain" description="Integrase catalytic" evidence="1">
    <location>
        <begin position="32"/>
        <end position="183"/>
    </location>
</feature>
<dbReference type="InterPro" id="IPR001584">
    <property type="entry name" value="Integrase_cat-core"/>
</dbReference>
<dbReference type="InterPro" id="IPR012337">
    <property type="entry name" value="RNaseH-like_sf"/>
</dbReference>
<dbReference type="PANTHER" id="PTHR10948:SF23">
    <property type="entry name" value="TRANSPOSASE INSI FOR INSERTION SEQUENCE ELEMENT IS30A-RELATED"/>
    <property type="match status" value="1"/>
</dbReference>
<dbReference type="InterPro" id="IPR053392">
    <property type="entry name" value="Transposase_IS30-like"/>
</dbReference>
<dbReference type="InterPro" id="IPR051917">
    <property type="entry name" value="Transposase-Integrase"/>
</dbReference>
<dbReference type="OrthoDB" id="9803231at2"/>
<dbReference type="PROSITE" id="PS50994">
    <property type="entry name" value="INTEGRASE"/>
    <property type="match status" value="1"/>
</dbReference>
<organism evidence="2 3">
    <name type="scientific">Nitrosomonas ureae</name>
    <dbReference type="NCBI Taxonomy" id="44577"/>
    <lineage>
        <taxon>Bacteria</taxon>
        <taxon>Pseudomonadati</taxon>
        <taxon>Pseudomonadota</taxon>
        <taxon>Betaproteobacteria</taxon>
        <taxon>Nitrosomonadales</taxon>
        <taxon>Nitrosomonadaceae</taxon>
        <taxon>Nitrosomonas</taxon>
    </lineage>
</organism>
<feature type="non-terminal residue" evidence="2">
    <location>
        <position position="183"/>
    </location>
</feature>
<dbReference type="Proteomes" id="UP000181998">
    <property type="component" value="Unassembled WGS sequence"/>
</dbReference>
<gene>
    <name evidence="2" type="ORF">SAMN05421510_11432</name>
</gene>
<sequence>MRQSKHFNTKGNARGANIDAVSIHDWPQEVNDRIIPGHWEGDLICGTQKSYIATLVERSSRYTLLVKLTGNDTHAVVSAITQKFIELPQQLKKTLTWDRGMELAQHKLFTIDTDIKVYFCDPKSPWQKGTNENTNKLLRQYMPKKTDLSVYSQEQLDMMAEELNDRPRKTLNFLSPSQKISAV</sequence>
<reference evidence="2 3" key="1">
    <citation type="submission" date="2016-10" db="EMBL/GenBank/DDBJ databases">
        <authorList>
            <person name="de Groot N.N."/>
        </authorList>
    </citation>
    <scope>NUCLEOTIDE SEQUENCE [LARGE SCALE GENOMIC DNA]</scope>
    <source>
        <strain evidence="2 3">Nm9</strain>
    </source>
</reference>
<dbReference type="GO" id="GO:0003676">
    <property type="term" value="F:nucleic acid binding"/>
    <property type="evidence" value="ECO:0007669"/>
    <property type="project" value="InterPro"/>
</dbReference>
<dbReference type="GO" id="GO:0015074">
    <property type="term" value="P:DNA integration"/>
    <property type="evidence" value="ECO:0007669"/>
    <property type="project" value="InterPro"/>
</dbReference>
<evidence type="ECO:0000313" key="2">
    <source>
        <dbReference type="EMBL" id="SEQ65311.1"/>
    </source>
</evidence>
<dbReference type="SUPFAM" id="SSF53098">
    <property type="entry name" value="Ribonuclease H-like"/>
    <property type="match status" value="1"/>
</dbReference>
<dbReference type="GO" id="GO:0004803">
    <property type="term" value="F:transposase activity"/>
    <property type="evidence" value="ECO:0007669"/>
    <property type="project" value="TreeGrafter"/>
</dbReference>
<dbReference type="AlphaFoldDB" id="A0A1H9HSL0"/>
<dbReference type="STRING" id="44577.ATY38_11620"/>
<evidence type="ECO:0000313" key="3">
    <source>
        <dbReference type="Proteomes" id="UP000181998"/>
    </source>
</evidence>
<proteinExistence type="predicted"/>
<dbReference type="PANTHER" id="PTHR10948">
    <property type="entry name" value="TRANSPOSASE"/>
    <property type="match status" value="1"/>
</dbReference>
<dbReference type="GO" id="GO:0032196">
    <property type="term" value="P:transposition"/>
    <property type="evidence" value="ECO:0007669"/>
    <property type="project" value="TreeGrafter"/>
</dbReference>
<dbReference type="EMBL" id="FOFX01000143">
    <property type="protein sequence ID" value="SEQ65311.1"/>
    <property type="molecule type" value="Genomic_DNA"/>
</dbReference>
<accession>A0A1H9HSL0</accession>
<protein>
    <submittedName>
        <fullName evidence="2">Integrase core domain-containing protein</fullName>
    </submittedName>
</protein>
<evidence type="ECO:0000259" key="1">
    <source>
        <dbReference type="PROSITE" id="PS50994"/>
    </source>
</evidence>